<keyword evidence="6" id="KW-1185">Reference proteome</keyword>
<name>A0A918N7U2_9GAMM</name>
<dbReference type="Gene3D" id="3.90.400.10">
    <property type="entry name" value="Oligo-1,6-glucosidase, Domain 2"/>
    <property type="match status" value="1"/>
</dbReference>
<evidence type="ECO:0000313" key="5">
    <source>
        <dbReference type="EMBL" id="GGX48661.1"/>
    </source>
</evidence>
<dbReference type="Gene3D" id="3.20.20.80">
    <property type="entry name" value="Glycosidases"/>
    <property type="match status" value="1"/>
</dbReference>
<dbReference type="FunFam" id="3.20.20.80:FF:000064">
    <property type="entry name" value="Oligo-1,6-glucosidase"/>
    <property type="match status" value="2"/>
</dbReference>
<dbReference type="SMART" id="SM00642">
    <property type="entry name" value="Aamy"/>
    <property type="match status" value="1"/>
</dbReference>
<dbReference type="InterPro" id="IPR013780">
    <property type="entry name" value="Glyco_hydro_b"/>
</dbReference>
<dbReference type="SUPFAM" id="SSF51445">
    <property type="entry name" value="(Trans)glycosidases"/>
    <property type="match status" value="1"/>
</dbReference>
<dbReference type="PANTHER" id="PTHR10357">
    <property type="entry name" value="ALPHA-AMYLASE FAMILY MEMBER"/>
    <property type="match status" value="1"/>
</dbReference>
<keyword evidence="2" id="KW-0378">Hydrolase</keyword>
<reference evidence="5" key="2">
    <citation type="submission" date="2020-09" db="EMBL/GenBank/DDBJ databases">
        <authorList>
            <person name="Sun Q."/>
            <person name="Kim S."/>
        </authorList>
    </citation>
    <scope>NUCLEOTIDE SEQUENCE</scope>
    <source>
        <strain evidence="5">KCTC 22169</strain>
    </source>
</reference>
<sequence length="544" mass="62777">MTNPWWHNAVVYQIYPRSFMDSNGDGIGDLPGIIDKLDYLAELGIDVIWLSPVCTSPMDDNGYDISDYEDIAPEFGTLDDMDRLIAEAKQRGIKILLDLVVNHSSDEHPWFESARQSKDSPYRDFYIWRKPNADGSPPNDMGSVFGGSAWEFDETTGEYYLHLFSKKQPDLNWQNPKVRQAVYDMMNRWLDRGIAGFRMDVIDLIGKDPDNKITANGPDLHPFLQEMHRETLAGRDVLTVGETWGATPEIAKLYSHPDRHELSMVFQFEHIQLTHDPVEGKWRPRPFDLIELKQVFAKWQNELAGEGWNSLFWNNHDLARSVSIYGDDGEYRVKSAKMLATALHGMQGTPYIYQGEEIGMTNVHFDSIDDYDDIETHNLYREKRDAGYTEADLMSAIHTHSRDNARTPMQWDDTENAGFTQGQPWLKLNPNYPEINVAADRVSEDSIFEHYKQLIDLRKTHDILVHGDFELILNDHPQVFAYLRRQGDETVAVFNNFSAQEARTELPETLQDQSGECWIHNGTERMELSRNLVLAPYESFMMRL</sequence>
<gene>
    <name evidence="5" type="primary">treC</name>
    <name evidence="5" type="ORF">GCM10007392_14690</name>
</gene>
<evidence type="ECO:0000259" key="4">
    <source>
        <dbReference type="SMART" id="SM00642"/>
    </source>
</evidence>
<dbReference type="InterPro" id="IPR017853">
    <property type="entry name" value="GH"/>
</dbReference>
<dbReference type="Pfam" id="PF00128">
    <property type="entry name" value="Alpha-amylase"/>
    <property type="match status" value="1"/>
</dbReference>
<protein>
    <submittedName>
        <fullName evidence="5">Glucan 1,6-alpha-glucosidase</fullName>
    </submittedName>
</protein>
<dbReference type="AlphaFoldDB" id="A0A918N7U2"/>
<feature type="domain" description="Glycosyl hydrolase family 13 catalytic" evidence="4">
    <location>
        <begin position="13"/>
        <end position="406"/>
    </location>
</feature>
<comment type="similarity">
    <text evidence="1">Belongs to the glycosyl hydrolase 13 family.</text>
</comment>
<organism evidence="5 6">
    <name type="scientific">Saccharospirillum salsuginis</name>
    <dbReference type="NCBI Taxonomy" id="418750"/>
    <lineage>
        <taxon>Bacteria</taxon>
        <taxon>Pseudomonadati</taxon>
        <taxon>Pseudomonadota</taxon>
        <taxon>Gammaproteobacteria</taxon>
        <taxon>Oceanospirillales</taxon>
        <taxon>Saccharospirillaceae</taxon>
        <taxon>Saccharospirillum</taxon>
    </lineage>
</organism>
<comment type="caution">
    <text evidence="5">The sequence shown here is derived from an EMBL/GenBank/DDBJ whole genome shotgun (WGS) entry which is preliminary data.</text>
</comment>
<evidence type="ECO:0000256" key="1">
    <source>
        <dbReference type="ARBA" id="ARBA00008061"/>
    </source>
</evidence>
<dbReference type="Proteomes" id="UP000626148">
    <property type="component" value="Unassembled WGS sequence"/>
</dbReference>
<accession>A0A918N7U2</accession>
<dbReference type="Pfam" id="PF23915">
    <property type="entry name" value="SusG_C"/>
    <property type="match status" value="1"/>
</dbReference>
<reference evidence="5" key="1">
    <citation type="journal article" date="2014" name="Int. J. Syst. Evol. Microbiol.">
        <title>Complete genome sequence of Corynebacterium casei LMG S-19264T (=DSM 44701T), isolated from a smear-ripened cheese.</title>
        <authorList>
            <consortium name="US DOE Joint Genome Institute (JGI-PGF)"/>
            <person name="Walter F."/>
            <person name="Albersmeier A."/>
            <person name="Kalinowski J."/>
            <person name="Ruckert C."/>
        </authorList>
    </citation>
    <scope>NUCLEOTIDE SEQUENCE</scope>
    <source>
        <strain evidence="5">KCTC 22169</strain>
    </source>
</reference>
<evidence type="ECO:0000256" key="2">
    <source>
        <dbReference type="ARBA" id="ARBA00022801"/>
    </source>
</evidence>
<dbReference type="GO" id="GO:0009313">
    <property type="term" value="P:oligosaccharide catabolic process"/>
    <property type="evidence" value="ECO:0007669"/>
    <property type="project" value="TreeGrafter"/>
</dbReference>
<dbReference type="GO" id="GO:0004556">
    <property type="term" value="F:alpha-amylase activity"/>
    <property type="evidence" value="ECO:0007669"/>
    <property type="project" value="TreeGrafter"/>
</dbReference>
<dbReference type="InterPro" id="IPR006047">
    <property type="entry name" value="GH13_cat_dom"/>
</dbReference>
<proteinExistence type="inferred from homology"/>
<dbReference type="NCBIfam" id="NF008183">
    <property type="entry name" value="PRK10933.1"/>
    <property type="match status" value="1"/>
</dbReference>
<dbReference type="Gene3D" id="2.60.40.1180">
    <property type="entry name" value="Golgi alpha-mannosidase II"/>
    <property type="match status" value="1"/>
</dbReference>
<dbReference type="FunFam" id="3.90.400.10:FF:000002">
    <property type="entry name" value="Sucrose isomerase"/>
    <property type="match status" value="1"/>
</dbReference>
<dbReference type="CDD" id="cd11333">
    <property type="entry name" value="AmyAc_SI_OligoGlu_DGase"/>
    <property type="match status" value="1"/>
</dbReference>
<dbReference type="EMBL" id="BMXR01000003">
    <property type="protein sequence ID" value="GGX48661.1"/>
    <property type="molecule type" value="Genomic_DNA"/>
</dbReference>
<keyword evidence="3" id="KW-0326">Glycosidase</keyword>
<dbReference type="InterPro" id="IPR045857">
    <property type="entry name" value="O16G_dom_2"/>
</dbReference>
<evidence type="ECO:0000313" key="6">
    <source>
        <dbReference type="Proteomes" id="UP000626148"/>
    </source>
</evidence>
<dbReference type="SUPFAM" id="SSF51011">
    <property type="entry name" value="Glycosyl hydrolase domain"/>
    <property type="match status" value="1"/>
</dbReference>
<dbReference type="FunFam" id="2.60.40.1180:FF:000007">
    <property type="entry name" value="Sucrose isomerase"/>
    <property type="match status" value="1"/>
</dbReference>
<dbReference type="RefSeq" id="WP_189607891.1">
    <property type="nucleotide sequence ID" value="NZ_BMXR01000003.1"/>
</dbReference>
<dbReference type="PANTHER" id="PTHR10357:SF179">
    <property type="entry name" value="NEUTRAL AND BASIC AMINO ACID TRANSPORT PROTEIN RBAT"/>
    <property type="match status" value="1"/>
</dbReference>
<evidence type="ECO:0000256" key="3">
    <source>
        <dbReference type="ARBA" id="ARBA00023295"/>
    </source>
</evidence>
<dbReference type="InterPro" id="IPR056300">
    <property type="entry name" value="SusG-like_C"/>
</dbReference>